<evidence type="ECO:0000313" key="3">
    <source>
        <dbReference type="EMBL" id="KAL3649630.1"/>
    </source>
</evidence>
<feature type="region of interest" description="Disordered" evidence="1">
    <location>
        <begin position="45"/>
        <end position="67"/>
    </location>
</feature>
<dbReference type="PANTHER" id="PTHR39267:SF1">
    <property type="entry name" value="SURVIVAL MOTOR NEURON PROTEIN"/>
    <property type="match status" value="1"/>
</dbReference>
<dbReference type="InterPro" id="IPR040424">
    <property type="entry name" value="Smn1"/>
</dbReference>
<feature type="domain" description="Survival Motor Neuron Gemin2-binding" evidence="2">
    <location>
        <begin position="3"/>
        <end position="28"/>
    </location>
</feature>
<comment type="caution">
    <text evidence="3">The sequence shown here is derived from an EMBL/GenBank/DDBJ whole genome shotgun (WGS) entry which is preliminary data.</text>
</comment>
<feature type="compositionally biased region" description="Polar residues" evidence="1">
    <location>
        <begin position="109"/>
        <end position="130"/>
    </location>
</feature>
<dbReference type="PANTHER" id="PTHR39267">
    <property type="entry name" value="SURVIVAL MOTOR NEURON-LIKE PROTEIN 1"/>
    <property type="match status" value="1"/>
</dbReference>
<evidence type="ECO:0000259" key="2">
    <source>
        <dbReference type="Pfam" id="PF20636"/>
    </source>
</evidence>
<name>A0ABD3E948_9LAMI</name>
<dbReference type="EMBL" id="JAVIJP010000007">
    <property type="protein sequence ID" value="KAL3649630.1"/>
    <property type="molecule type" value="Genomic_DNA"/>
</dbReference>
<feature type="region of interest" description="Disordered" evidence="1">
    <location>
        <begin position="109"/>
        <end position="139"/>
    </location>
</feature>
<protein>
    <recommendedName>
        <fullName evidence="2">Survival Motor Neuron Gemin2-binding domain-containing protein</fullName>
    </recommendedName>
</protein>
<proteinExistence type="predicted"/>
<keyword evidence="4" id="KW-1185">Reference proteome</keyword>
<dbReference type="Pfam" id="PF20636">
    <property type="entry name" value="SMN_G2-BD"/>
    <property type="match status" value="1"/>
</dbReference>
<dbReference type="Proteomes" id="UP001632038">
    <property type="component" value="Unassembled WGS sequence"/>
</dbReference>
<dbReference type="AlphaFoldDB" id="A0ABD3E948"/>
<sequence length="342" mass="37980">MGEGNLWDDSVLIRAFDNAVSKYKIMHKMSGSNVGEKANIINTEETKTLPAAEADNESNNKLRPSDELMHGINLQKTDDLHTELETTLKFGETAELSQIKPNSLSAKCVVSSSDNQNGNLSPTNENSDAKSGSPVKHLIPSDLHSQNEAAWYSNAQEEYNQLLDKYYELEGQRQQVLQQLNQYNNWNYQHPIPSTSTSQEYQTSIPQPYDAFTCYCPYGCQNWVVPNSSVPDSCTGNACVGNSCNNIPRESQPGNPVPREEPEFVKTAMLAAERALSSLKSFTKEANGVKDKQLGVEICHFAESTKSTDLDVVLNAWYSAGFYTGKYLSEQSMEKKKHGQGL</sequence>
<organism evidence="3 4">
    <name type="scientific">Castilleja foliolosa</name>
    <dbReference type="NCBI Taxonomy" id="1961234"/>
    <lineage>
        <taxon>Eukaryota</taxon>
        <taxon>Viridiplantae</taxon>
        <taxon>Streptophyta</taxon>
        <taxon>Embryophyta</taxon>
        <taxon>Tracheophyta</taxon>
        <taxon>Spermatophyta</taxon>
        <taxon>Magnoliopsida</taxon>
        <taxon>eudicotyledons</taxon>
        <taxon>Gunneridae</taxon>
        <taxon>Pentapetalae</taxon>
        <taxon>asterids</taxon>
        <taxon>lamiids</taxon>
        <taxon>Lamiales</taxon>
        <taxon>Orobanchaceae</taxon>
        <taxon>Pedicularideae</taxon>
        <taxon>Castillejinae</taxon>
        <taxon>Castilleja</taxon>
    </lineage>
</organism>
<dbReference type="InterPro" id="IPR049481">
    <property type="entry name" value="SMN_G2-BD"/>
</dbReference>
<reference evidence="4" key="1">
    <citation type="journal article" date="2024" name="IScience">
        <title>Strigolactones Initiate the Formation of Haustorium-like Structures in Castilleja.</title>
        <authorList>
            <person name="Buerger M."/>
            <person name="Peterson D."/>
            <person name="Chory J."/>
        </authorList>
    </citation>
    <scope>NUCLEOTIDE SEQUENCE [LARGE SCALE GENOMIC DNA]</scope>
</reference>
<evidence type="ECO:0000256" key="1">
    <source>
        <dbReference type="SAM" id="MobiDB-lite"/>
    </source>
</evidence>
<feature type="compositionally biased region" description="Basic and acidic residues" evidence="1">
    <location>
        <begin position="58"/>
        <end position="67"/>
    </location>
</feature>
<gene>
    <name evidence="3" type="ORF">CASFOL_006033</name>
</gene>
<accession>A0ABD3E948</accession>
<evidence type="ECO:0000313" key="4">
    <source>
        <dbReference type="Proteomes" id="UP001632038"/>
    </source>
</evidence>